<dbReference type="PROSITE" id="PS51687">
    <property type="entry name" value="SAM_MT_RNA_M5U"/>
    <property type="match status" value="1"/>
</dbReference>
<evidence type="ECO:0008006" key="8">
    <source>
        <dbReference type="Google" id="ProtNLM"/>
    </source>
</evidence>
<reference evidence="6 7" key="1">
    <citation type="submission" date="2018-03" db="EMBL/GenBank/DDBJ databases">
        <title>Candida pseudohaemulonii genome assembly and annotation.</title>
        <authorList>
            <person name="Munoz J.F."/>
            <person name="Gade L.G."/>
            <person name="Chow N.A."/>
            <person name="Litvintseva A.P."/>
            <person name="Loparev V.N."/>
            <person name="Cuomo C.A."/>
        </authorList>
    </citation>
    <scope>NUCLEOTIDE SEQUENCE [LARGE SCALE GENOMIC DNA]</scope>
    <source>
        <strain evidence="6 7">B12108</strain>
    </source>
</reference>
<evidence type="ECO:0000256" key="4">
    <source>
        <dbReference type="PROSITE-ProRule" id="PRU01024"/>
    </source>
</evidence>
<sequence>MSIRHKLYKSILSRKTKRGTTDKTSRDNIRQREIHDLLKSQHDMSLDSIKIPEHLIHKYLFMKNYEDVHIDGVKVLDVTNEGEGLAIIPRQRYDSDASENDFTVVAIPKTVPGDIVTVSLRRHHMFFAEAELILVSRKSRKQSRRNDRLVVCKHFSKCSGCQLQMLSYEDQLQFKKRTIEKAYRYFFPQIFDNLPPNFAEVMPSPMQFAYRTKLTPHAQIPKDLKSEDLPLPVGFLDVRAMQPVVDVDSCAVASPEINMALPKEKVRFNQDLEGLIDGSKKKVDPTFVLRLSIRIDHNTGEFEDVCLTKRKNVVTEKVDEYVFQLEANEFFQNNRSILPILLDYIKCNVKSIDYNYIVDAYCGCGFLGIGLSSTLPDEGKLFGIEIALKAIKYAAHNAKINGLHIPTKAVFVEGNSDEMFKMKEFAECGAVGEEALVLMNPSRKGSTPAFMKQLLEFRPKAIVYISCNPFTQARDLADFEALQRRSTTKYRIKALTGFDFYPQTKHVESVAILELIE</sequence>
<accession>A0A2P7YMK3</accession>
<dbReference type="SUPFAM" id="SSF53335">
    <property type="entry name" value="S-adenosyl-L-methionine-dependent methyltransferases"/>
    <property type="match status" value="1"/>
</dbReference>
<dbReference type="GeneID" id="36566990"/>
<dbReference type="STRING" id="418784.A0A2P7YMK3"/>
<keyword evidence="3 4" id="KW-0949">S-adenosyl-L-methionine</keyword>
<dbReference type="InterPro" id="IPR025795">
    <property type="entry name" value="tRNA_(uracil-5-)_MeTrfase"/>
</dbReference>
<dbReference type="InterPro" id="IPR029063">
    <property type="entry name" value="SAM-dependent_MTases_sf"/>
</dbReference>
<dbReference type="GO" id="GO:0030697">
    <property type="term" value="F:tRNA (uracil(54)-C5)-methyltransferase activity, S-adenosyl methionine-dependent"/>
    <property type="evidence" value="ECO:0007669"/>
    <property type="project" value="InterPro"/>
</dbReference>
<protein>
    <recommendedName>
        <fullName evidence="8">TRAM domain-containing protein</fullName>
    </recommendedName>
</protein>
<evidence type="ECO:0000256" key="3">
    <source>
        <dbReference type="ARBA" id="ARBA00022691"/>
    </source>
</evidence>
<dbReference type="AlphaFoldDB" id="A0A2P7YMK3"/>
<evidence type="ECO:0000313" key="7">
    <source>
        <dbReference type="Proteomes" id="UP000241107"/>
    </source>
</evidence>
<evidence type="ECO:0000256" key="5">
    <source>
        <dbReference type="PROSITE-ProRule" id="PRU10015"/>
    </source>
</evidence>
<proteinExistence type="inferred from homology"/>
<dbReference type="InterPro" id="IPR012340">
    <property type="entry name" value="NA-bd_OB-fold"/>
</dbReference>
<feature type="binding site" evidence="4">
    <location>
        <position position="440"/>
    </location>
    <ligand>
        <name>S-adenosyl-L-methionine</name>
        <dbReference type="ChEBI" id="CHEBI:59789"/>
    </ligand>
</feature>
<feature type="active site" evidence="5">
    <location>
        <position position="467"/>
    </location>
</feature>
<dbReference type="PROSITE" id="PS01230">
    <property type="entry name" value="TRMA_1"/>
    <property type="match status" value="1"/>
</dbReference>
<comment type="caution">
    <text evidence="6">The sequence shown here is derived from an EMBL/GenBank/DDBJ whole genome shotgun (WGS) entry which is preliminary data.</text>
</comment>
<dbReference type="PANTHER" id="PTHR11061">
    <property type="entry name" value="RNA M5U METHYLTRANSFERASE"/>
    <property type="match status" value="1"/>
</dbReference>
<gene>
    <name evidence="6" type="ORF">C7M61_003602</name>
</gene>
<dbReference type="Proteomes" id="UP000241107">
    <property type="component" value="Unassembled WGS sequence"/>
</dbReference>
<organism evidence="6 7">
    <name type="scientific">Candidozyma pseudohaemuli</name>
    <dbReference type="NCBI Taxonomy" id="418784"/>
    <lineage>
        <taxon>Eukaryota</taxon>
        <taxon>Fungi</taxon>
        <taxon>Dikarya</taxon>
        <taxon>Ascomycota</taxon>
        <taxon>Saccharomycotina</taxon>
        <taxon>Pichiomycetes</taxon>
        <taxon>Metschnikowiaceae</taxon>
        <taxon>Candidozyma</taxon>
    </lineage>
</organism>
<evidence type="ECO:0000256" key="1">
    <source>
        <dbReference type="ARBA" id="ARBA00022603"/>
    </source>
</evidence>
<keyword evidence="7" id="KW-1185">Reference proteome</keyword>
<dbReference type="GO" id="GO:0032259">
    <property type="term" value="P:methylation"/>
    <property type="evidence" value="ECO:0007669"/>
    <property type="project" value="UniProtKB-KW"/>
</dbReference>
<name>A0A2P7YMK3_9ASCO</name>
<keyword evidence="1 4" id="KW-0489">Methyltransferase</keyword>
<feature type="binding site" evidence="4">
    <location>
        <position position="385"/>
    </location>
    <ligand>
        <name>S-adenosyl-L-methionine</name>
        <dbReference type="ChEBI" id="CHEBI:59789"/>
    </ligand>
</feature>
<comment type="similarity">
    <text evidence="4">Belongs to the class I-like SAM-binding methyltransferase superfamily. RNA M5U methyltransferase family.</text>
</comment>
<dbReference type="VEuPathDB" id="FungiDB:C7M61_003602"/>
<feature type="active site" description="Nucleophile" evidence="4">
    <location>
        <position position="467"/>
    </location>
</feature>
<dbReference type="PANTHER" id="PTHR11061:SF30">
    <property type="entry name" value="TRNA (URACIL(54)-C(5))-METHYLTRANSFERASE"/>
    <property type="match status" value="1"/>
</dbReference>
<dbReference type="PROSITE" id="PS51622">
    <property type="entry name" value="SAM_MT_RNA_M5U_2"/>
    <property type="match status" value="1"/>
</dbReference>
<dbReference type="Pfam" id="PF05958">
    <property type="entry name" value="tRNA_U5-meth_tr"/>
    <property type="match status" value="1"/>
</dbReference>
<dbReference type="OrthoDB" id="10250660at2759"/>
<dbReference type="GO" id="GO:0008033">
    <property type="term" value="P:tRNA processing"/>
    <property type="evidence" value="ECO:0007669"/>
    <property type="project" value="InterPro"/>
</dbReference>
<feature type="binding site" evidence="4">
    <location>
        <position position="332"/>
    </location>
    <ligand>
        <name>S-adenosyl-L-methionine</name>
        <dbReference type="ChEBI" id="CHEBI:59789"/>
    </ligand>
</feature>
<feature type="binding site" evidence="4">
    <location>
        <position position="361"/>
    </location>
    <ligand>
        <name>S-adenosyl-L-methionine</name>
        <dbReference type="ChEBI" id="CHEBI:59789"/>
    </ligand>
</feature>
<evidence type="ECO:0000256" key="2">
    <source>
        <dbReference type="ARBA" id="ARBA00022679"/>
    </source>
</evidence>
<keyword evidence="2 4" id="KW-0808">Transferase</keyword>
<dbReference type="InterPro" id="IPR010280">
    <property type="entry name" value="U5_MeTrfase_fam"/>
</dbReference>
<dbReference type="InterPro" id="IPR030390">
    <property type="entry name" value="MeTrfase_TrmA_AS"/>
</dbReference>
<evidence type="ECO:0000313" key="6">
    <source>
        <dbReference type="EMBL" id="PSK37175.1"/>
    </source>
</evidence>
<dbReference type="EMBL" id="PYFQ01000009">
    <property type="protein sequence ID" value="PSK37175.1"/>
    <property type="molecule type" value="Genomic_DNA"/>
</dbReference>
<dbReference type="Gene3D" id="3.40.50.150">
    <property type="entry name" value="Vaccinia Virus protein VP39"/>
    <property type="match status" value="2"/>
</dbReference>
<dbReference type="Gene3D" id="2.40.50.140">
    <property type="entry name" value="Nucleic acid-binding proteins"/>
    <property type="match status" value="1"/>
</dbReference>
<dbReference type="RefSeq" id="XP_024713026.1">
    <property type="nucleotide sequence ID" value="XM_024858939.1"/>
</dbReference>